<dbReference type="Proteomes" id="UP001055811">
    <property type="component" value="Linkage Group LG04"/>
</dbReference>
<reference evidence="1 2" key="2">
    <citation type="journal article" date="2022" name="Mol. Ecol. Resour.">
        <title>The genomes of chicory, endive, great burdock and yacon provide insights into Asteraceae paleo-polyploidization history and plant inulin production.</title>
        <authorList>
            <person name="Fan W."/>
            <person name="Wang S."/>
            <person name="Wang H."/>
            <person name="Wang A."/>
            <person name="Jiang F."/>
            <person name="Liu H."/>
            <person name="Zhao H."/>
            <person name="Xu D."/>
            <person name="Zhang Y."/>
        </authorList>
    </citation>
    <scope>NUCLEOTIDE SEQUENCE [LARGE SCALE GENOMIC DNA]</scope>
    <source>
        <strain evidence="2">cv. Punajuju</strain>
        <tissue evidence="1">Leaves</tissue>
    </source>
</reference>
<gene>
    <name evidence="1" type="ORF">L2E82_24685</name>
</gene>
<organism evidence="1 2">
    <name type="scientific">Cichorium intybus</name>
    <name type="common">Chicory</name>
    <dbReference type="NCBI Taxonomy" id="13427"/>
    <lineage>
        <taxon>Eukaryota</taxon>
        <taxon>Viridiplantae</taxon>
        <taxon>Streptophyta</taxon>
        <taxon>Embryophyta</taxon>
        <taxon>Tracheophyta</taxon>
        <taxon>Spermatophyta</taxon>
        <taxon>Magnoliopsida</taxon>
        <taxon>eudicotyledons</taxon>
        <taxon>Gunneridae</taxon>
        <taxon>Pentapetalae</taxon>
        <taxon>asterids</taxon>
        <taxon>campanulids</taxon>
        <taxon>Asterales</taxon>
        <taxon>Asteraceae</taxon>
        <taxon>Cichorioideae</taxon>
        <taxon>Cichorieae</taxon>
        <taxon>Cichoriinae</taxon>
        <taxon>Cichorium</taxon>
    </lineage>
</organism>
<name>A0ACB9E1U0_CICIN</name>
<evidence type="ECO:0000313" key="1">
    <source>
        <dbReference type="EMBL" id="KAI3752650.1"/>
    </source>
</evidence>
<evidence type="ECO:0000313" key="2">
    <source>
        <dbReference type="Proteomes" id="UP001055811"/>
    </source>
</evidence>
<proteinExistence type="predicted"/>
<accession>A0ACB9E1U0</accession>
<dbReference type="EMBL" id="CM042012">
    <property type="protein sequence ID" value="KAI3752650.1"/>
    <property type="molecule type" value="Genomic_DNA"/>
</dbReference>
<comment type="caution">
    <text evidence="1">The sequence shown here is derived from an EMBL/GenBank/DDBJ whole genome shotgun (WGS) entry which is preliminary data.</text>
</comment>
<sequence>MCCSRQQPCCSDLAISPAAQLLPVALLCCSRQQPCCSVPDSSPAAQPLPATPLPNSPQQLRRQPLASGHTATSTHNDTITINNMLLKSSGRNSLRYTWWLVILSSSPTACYLDNRLVARYLVSSPATHYLDCDPDMYIRNDNLSLFALGDLMILGPSADSNSMTARLDGRQTTLLDNTAWLPALLGRTAWQPASQPCLTALLAGPELGWPNA</sequence>
<reference evidence="2" key="1">
    <citation type="journal article" date="2022" name="Mol. Ecol. Resour.">
        <title>The genomes of chicory, endive, great burdock and yacon provide insights into Asteraceae palaeo-polyploidization history and plant inulin production.</title>
        <authorList>
            <person name="Fan W."/>
            <person name="Wang S."/>
            <person name="Wang H."/>
            <person name="Wang A."/>
            <person name="Jiang F."/>
            <person name="Liu H."/>
            <person name="Zhao H."/>
            <person name="Xu D."/>
            <person name="Zhang Y."/>
        </authorList>
    </citation>
    <scope>NUCLEOTIDE SEQUENCE [LARGE SCALE GENOMIC DNA]</scope>
    <source>
        <strain evidence="2">cv. Punajuju</strain>
    </source>
</reference>
<keyword evidence="2" id="KW-1185">Reference proteome</keyword>
<protein>
    <submittedName>
        <fullName evidence="1">Uncharacterized protein</fullName>
    </submittedName>
</protein>